<evidence type="ECO:0000313" key="2">
    <source>
        <dbReference type="EMBL" id="VFJ59779.1"/>
    </source>
</evidence>
<dbReference type="PANTHER" id="PTHR43404">
    <property type="entry name" value="LIPOPOLYSACCHARIDE CHOLINEPHOSPHOTRANSFERASE LICD"/>
    <property type="match status" value="1"/>
</dbReference>
<reference evidence="2" key="1">
    <citation type="submission" date="2019-02" db="EMBL/GenBank/DDBJ databases">
        <authorList>
            <person name="Gruber-Vodicka R. H."/>
            <person name="Seah K. B. B."/>
        </authorList>
    </citation>
    <scope>NUCLEOTIDE SEQUENCE</scope>
    <source>
        <strain evidence="2">BECK_BZ15</strain>
    </source>
</reference>
<evidence type="ECO:0000259" key="1">
    <source>
        <dbReference type="Pfam" id="PF04991"/>
    </source>
</evidence>
<dbReference type="GO" id="GO:0009100">
    <property type="term" value="P:glycoprotein metabolic process"/>
    <property type="evidence" value="ECO:0007669"/>
    <property type="project" value="UniProtKB-ARBA"/>
</dbReference>
<accession>A0A450SZU8</accession>
<dbReference type="EMBL" id="CAADEW010000094">
    <property type="protein sequence ID" value="VFJ59779.1"/>
    <property type="molecule type" value="Genomic_DNA"/>
</dbReference>
<protein>
    <submittedName>
        <fullName evidence="2">LicD family protein</fullName>
    </submittedName>
</protein>
<dbReference type="Pfam" id="PF04991">
    <property type="entry name" value="LicD"/>
    <property type="match status" value="1"/>
</dbReference>
<organism evidence="2">
    <name type="scientific">Candidatus Kentrum sp. FW</name>
    <dbReference type="NCBI Taxonomy" id="2126338"/>
    <lineage>
        <taxon>Bacteria</taxon>
        <taxon>Pseudomonadati</taxon>
        <taxon>Pseudomonadota</taxon>
        <taxon>Gammaproteobacteria</taxon>
        <taxon>Candidatus Kentrum</taxon>
    </lineage>
</organism>
<feature type="domain" description="LicD/FKTN/FKRP nucleotidyltransferase" evidence="1">
    <location>
        <begin position="73"/>
        <end position="121"/>
    </location>
</feature>
<name>A0A450SZU8_9GAMM</name>
<dbReference type="PANTHER" id="PTHR43404:SF2">
    <property type="entry name" value="LIPOPOLYSACCHARIDE CHOLINEPHOSPHOTRANSFERASE LICD"/>
    <property type="match status" value="1"/>
</dbReference>
<gene>
    <name evidence="2" type="ORF">BECKFW1821A_GA0114235_109411</name>
</gene>
<dbReference type="InterPro" id="IPR007074">
    <property type="entry name" value="LicD/FKTN/FKRP_NTP_transf"/>
</dbReference>
<proteinExistence type="predicted"/>
<sequence>MVIVISGIILLTALFIRIYPFTFKRAKSGMTYRVLDKTHTLPELDAKIYPFMLKKRTLDNMAMVLEKVVTIFREHEIEYFLHAGSLLGAARHGGFIPWDDDIDMMVDIRYEERILQLTNRFRREGLYLSPARGGYKVGKKNILTAYPYVDLIMAAEKNGAMRPCLPRDKEGNFTYQVSQSCPREYYELSAAFPLRDHEFEHLRVKVPNNIHLHVEQIYGPNALNEIELGSRFYWLVRNQYLDNIAYHLGLIEG</sequence>
<dbReference type="AlphaFoldDB" id="A0A450SZU8"/>
<dbReference type="InterPro" id="IPR052942">
    <property type="entry name" value="LPS_cholinephosphotransferase"/>
</dbReference>